<evidence type="ECO:0000256" key="15">
    <source>
        <dbReference type="SAM" id="Phobius"/>
    </source>
</evidence>
<evidence type="ECO:0000256" key="11">
    <source>
        <dbReference type="ARBA" id="ARBA00022989"/>
    </source>
</evidence>
<evidence type="ECO:0000256" key="13">
    <source>
        <dbReference type="ARBA" id="ARBA00023170"/>
    </source>
</evidence>
<comment type="similarity">
    <text evidence="4">In the C-terminal section; belongs to the protein kinase superfamily. Ser/Thr protein kinase family.</text>
</comment>
<evidence type="ECO:0000256" key="4">
    <source>
        <dbReference type="ARBA" id="ARBA00010217"/>
    </source>
</evidence>
<dbReference type="Gene3D" id="2.60.120.200">
    <property type="match status" value="1"/>
</dbReference>
<keyword evidence="13" id="KW-0675">Receptor</keyword>
<reference evidence="17 18" key="1">
    <citation type="journal article" date="2016" name="G3 (Bethesda)">
        <title>First Draft Assembly and Annotation of the Genome of a California Endemic Oak Quercus lobata Nee (Fagaceae).</title>
        <authorList>
            <person name="Sork V.L."/>
            <person name="Fitz-Gibbon S.T."/>
            <person name="Puiu D."/>
            <person name="Crepeau M."/>
            <person name="Gugger P.F."/>
            <person name="Sherman R."/>
            <person name="Stevens K."/>
            <person name="Langley C.H."/>
            <person name="Pellegrini M."/>
            <person name="Salzberg S.L."/>
        </authorList>
    </citation>
    <scope>NUCLEOTIDE SEQUENCE [LARGE SCALE GENOMIC DNA]</scope>
    <source>
        <strain evidence="17 18">cv. SW786</strain>
    </source>
</reference>
<dbReference type="GO" id="GO:0002229">
    <property type="term" value="P:defense response to oomycetes"/>
    <property type="evidence" value="ECO:0007669"/>
    <property type="project" value="UniProtKB-ARBA"/>
</dbReference>
<comment type="similarity">
    <text evidence="2">Belongs to the leguminous lectin family.</text>
</comment>
<keyword evidence="12 15" id="KW-0472">Membrane</keyword>
<evidence type="ECO:0000259" key="16">
    <source>
        <dbReference type="PROSITE" id="PS50011"/>
    </source>
</evidence>
<evidence type="ECO:0000256" key="2">
    <source>
        <dbReference type="ARBA" id="ARBA00007606"/>
    </source>
</evidence>
<dbReference type="EMBL" id="LRBV02000011">
    <property type="status" value="NOT_ANNOTATED_CDS"/>
    <property type="molecule type" value="Genomic_DNA"/>
</dbReference>
<keyword evidence="6 15" id="KW-0812">Transmembrane</keyword>
<dbReference type="InterPro" id="IPR011009">
    <property type="entry name" value="Kinase-like_dom_sf"/>
</dbReference>
<keyword evidence="8" id="KW-0430">Lectin</keyword>
<keyword evidence="7" id="KW-0732">Signal</keyword>
<evidence type="ECO:0000256" key="8">
    <source>
        <dbReference type="ARBA" id="ARBA00022734"/>
    </source>
</evidence>
<dbReference type="FunFam" id="1.10.510.10:FF:000240">
    <property type="entry name" value="Lectin-domain containing receptor kinase A4.3"/>
    <property type="match status" value="1"/>
</dbReference>
<dbReference type="Gramene" id="QL11p048744:mrna">
    <property type="protein sequence ID" value="QL11p048744:mrna"/>
    <property type="gene ID" value="QL11p048744"/>
</dbReference>
<keyword evidence="10" id="KW-0067">ATP-binding</keyword>
<dbReference type="GO" id="GO:0005886">
    <property type="term" value="C:plasma membrane"/>
    <property type="evidence" value="ECO:0007669"/>
    <property type="project" value="UniProtKB-SubCell"/>
</dbReference>
<evidence type="ECO:0000256" key="3">
    <source>
        <dbReference type="ARBA" id="ARBA00008536"/>
    </source>
</evidence>
<dbReference type="SMART" id="SM00220">
    <property type="entry name" value="S_TKc"/>
    <property type="match status" value="1"/>
</dbReference>
<comment type="subcellular location">
    <subcellularLocation>
        <location evidence="1">Cell membrane</location>
        <topology evidence="1">Single-pass type I membrane protein</topology>
    </subcellularLocation>
</comment>
<dbReference type="PROSITE" id="PS50011">
    <property type="entry name" value="PROTEIN_KINASE_DOM"/>
    <property type="match status" value="1"/>
</dbReference>
<dbReference type="AlphaFoldDB" id="A0A7N2N051"/>
<dbReference type="InterPro" id="IPR008271">
    <property type="entry name" value="Ser/Thr_kinase_AS"/>
</dbReference>
<dbReference type="InterPro" id="IPR013320">
    <property type="entry name" value="ConA-like_dom_sf"/>
</dbReference>
<dbReference type="PROSITE" id="PS00108">
    <property type="entry name" value="PROTEIN_KINASE_ST"/>
    <property type="match status" value="1"/>
</dbReference>
<evidence type="ECO:0000313" key="18">
    <source>
        <dbReference type="Proteomes" id="UP000594261"/>
    </source>
</evidence>
<evidence type="ECO:0000256" key="14">
    <source>
        <dbReference type="ARBA" id="ARBA00023180"/>
    </source>
</evidence>
<dbReference type="InParanoid" id="A0A7N2N051"/>
<evidence type="ECO:0000256" key="6">
    <source>
        <dbReference type="ARBA" id="ARBA00022692"/>
    </source>
</evidence>
<keyword evidence="14" id="KW-0325">Glycoprotein</keyword>
<evidence type="ECO:0000256" key="7">
    <source>
        <dbReference type="ARBA" id="ARBA00022729"/>
    </source>
</evidence>
<reference evidence="17" key="2">
    <citation type="submission" date="2021-01" db="UniProtKB">
        <authorList>
            <consortium name="EnsemblPlants"/>
        </authorList>
    </citation>
    <scope>IDENTIFICATION</scope>
</reference>
<keyword evidence="9" id="KW-0547">Nucleotide-binding</keyword>
<dbReference type="Proteomes" id="UP000594261">
    <property type="component" value="Chromosome 11"/>
</dbReference>
<dbReference type="Gene3D" id="1.10.510.10">
    <property type="entry name" value="Transferase(Phosphotransferase) domain 1"/>
    <property type="match status" value="1"/>
</dbReference>
<dbReference type="SUPFAM" id="SSF49899">
    <property type="entry name" value="Concanavalin A-like lectins/glucanases"/>
    <property type="match status" value="1"/>
</dbReference>
<name>A0A7N2N051_QUELO</name>
<comment type="similarity">
    <text evidence="3">In the N-terminal section; belongs to the leguminous lectin family.</text>
</comment>
<protein>
    <recommendedName>
        <fullName evidence="16">Protein kinase domain-containing protein</fullName>
    </recommendedName>
</protein>
<dbReference type="Pfam" id="PF00069">
    <property type="entry name" value="Pkinase"/>
    <property type="match status" value="1"/>
</dbReference>
<evidence type="ECO:0000256" key="9">
    <source>
        <dbReference type="ARBA" id="ARBA00022741"/>
    </source>
</evidence>
<dbReference type="GO" id="GO:0005524">
    <property type="term" value="F:ATP binding"/>
    <property type="evidence" value="ECO:0007669"/>
    <property type="project" value="UniProtKB-KW"/>
</dbReference>
<feature type="transmembrane region" description="Helical" evidence="15">
    <location>
        <begin position="91"/>
        <end position="110"/>
    </location>
</feature>
<evidence type="ECO:0000256" key="5">
    <source>
        <dbReference type="ARBA" id="ARBA00022475"/>
    </source>
</evidence>
<dbReference type="GO" id="GO:0004672">
    <property type="term" value="F:protein kinase activity"/>
    <property type="evidence" value="ECO:0007669"/>
    <property type="project" value="InterPro"/>
</dbReference>
<evidence type="ECO:0000256" key="10">
    <source>
        <dbReference type="ARBA" id="ARBA00022840"/>
    </source>
</evidence>
<evidence type="ECO:0000256" key="12">
    <source>
        <dbReference type="ARBA" id="ARBA00023136"/>
    </source>
</evidence>
<keyword evidence="18" id="KW-1185">Reference proteome</keyword>
<feature type="domain" description="Protein kinase" evidence="16">
    <location>
        <begin position="18"/>
        <end position="337"/>
    </location>
</feature>
<dbReference type="SUPFAM" id="SSF56112">
    <property type="entry name" value="Protein kinase-like (PK-like)"/>
    <property type="match status" value="1"/>
</dbReference>
<evidence type="ECO:0000313" key="17">
    <source>
        <dbReference type="EnsemblPlants" id="QL11p048744:mrna"/>
    </source>
</evidence>
<dbReference type="InterPro" id="IPR001220">
    <property type="entry name" value="Legume_lectin_dom"/>
</dbReference>
<dbReference type="InterPro" id="IPR000719">
    <property type="entry name" value="Prot_kinase_dom"/>
</dbReference>
<proteinExistence type="inferred from homology"/>
<keyword evidence="11 15" id="KW-1133">Transmembrane helix</keyword>
<dbReference type="PANTHER" id="PTHR27007">
    <property type="match status" value="1"/>
</dbReference>
<accession>A0A7N2N051</accession>
<dbReference type="GO" id="GO:0030246">
    <property type="term" value="F:carbohydrate binding"/>
    <property type="evidence" value="ECO:0007669"/>
    <property type="project" value="UniProtKB-KW"/>
</dbReference>
<sequence length="352" mass="39924">MRELNYPEKQVIQLTGSILTKQLVGRATYFESMHLWDKASRSLTDFSTHFSFVIDSLNQPDYADGLALSFFLAPSDSKIPIGAMPQQEMQVVQYILFLLGILVQVWKLIIALPPPKGPNPALTPKRRNTFKLAMGFGFGGLKTPLLLLRRKETLLLWELRYKIVQDLASALLYLYEEWEHCVLYRDIKSSNIMLDSNFNAKLGDFVLARLVDHARASRTTDLADTRSYIDSGCVAIRKESNVYSFEIVALELACERKPVDQEALKDQVVMLDWVQVLHGRGEVLEAADQRLGGHFDELQMKCLLNVGLWCVHFEQSCRPSIKVAIKVLNFEVSIPLLQLDTTCSSYCTPTFA</sequence>
<evidence type="ECO:0000256" key="1">
    <source>
        <dbReference type="ARBA" id="ARBA00004251"/>
    </source>
</evidence>
<organism evidence="17 18">
    <name type="scientific">Quercus lobata</name>
    <name type="common">Valley oak</name>
    <dbReference type="NCBI Taxonomy" id="97700"/>
    <lineage>
        <taxon>Eukaryota</taxon>
        <taxon>Viridiplantae</taxon>
        <taxon>Streptophyta</taxon>
        <taxon>Embryophyta</taxon>
        <taxon>Tracheophyta</taxon>
        <taxon>Spermatophyta</taxon>
        <taxon>Magnoliopsida</taxon>
        <taxon>eudicotyledons</taxon>
        <taxon>Gunneridae</taxon>
        <taxon>Pentapetalae</taxon>
        <taxon>rosids</taxon>
        <taxon>fabids</taxon>
        <taxon>Fagales</taxon>
        <taxon>Fagaceae</taxon>
        <taxon>Quercus</taxon>
    </lineage>
</organism>
<dbReference type="Pfam" id="PF00139">
    <property type="entry name" value="Lectin_legB"/>
    <property type="match status" value="1"/>
</dbReference>
<keyword evidence="5" id="KW-1003">Cell membrane</keyword>
<dbReference type="InterPro" id="IPR050528">
    <property type="entry name" value="L-type_Lectin-RKs"/>
</dbReference>
<dbReference type="EnsemblPlants" id="QL11p048744:mrna">
    <property type="protein sequence ID" value="QL11p048744:mrna"/>
    <property type="gene ID" value="QL11p048744"/>
</dbReference>